<keyword evidence="2" id="KW-1185">Reference proteome</keyword>
<protein>
    <submittedName>
        <fullName evidence="1">Uncharacterized protein</fullName>
    </submittedName>
</protein>
<name>A0AAJ0B0Y3_9PEZI</name>
<accession>A0AAJ0B0Y3</accession>
<proteinExistence type="predicted"/>
<gene>
    <name evidence="1" type="ORF">BDP55DRAFT_642936</name>
</gene>
<evidence type="ECO:0000313" key="2">
    <source>
        <dbReference type="Proteomes" id="UP001224890"/>
    </source>
</evidence>
<dbReference type="GeneID" id="85458006"/>
<dbReference type="EMBL" id="JAHMHR010000002">
    <property type="protein sequence ID" value="KAK1700433.1"/>
    <property type="molecule type" value="Genomic_DNA"/>
</dbReference>
<dbReference type="AlphaFoldDB" id="A0AAJ0B0Y3"/>
<organism evidence="1 2">
    <name type="scientific">Colletotrichum godetiae</name>
    <dbReference type="NCBI Taxonomy" id="1209918"/>
    <lineage>
        <taxon>Eukaryota</taxon>
        <taxon>Fungi</taxon>
        <taxon>Dikarya</taxon>
        <taxon>Ascomycota</taxon>
        <taxon>Pezizomycotina</taxon>
        <taxon>Sordariomycetes</taxon>
        <taxon>Hypocreomycetidae</taxon>
        <taxon>Glomerellales</taxon>
        <taxon>Glomerellaceae</taxon>
        <taxon>Colletotrichum</taxon>
        <taxon>Colletotrichum acutatum species complex</taxon>
    </lineage>
</organism>
<sequence length="54" mass="6336">MTRPYLARVKATLRRRGSERKPMPWLSLERTHDKTMKSFSRPWKASTEATSTSL</sequence>
<comment type="caution">
    <text evidence="1">The sequence shown here is derived from an EMBL/GenBank/DDBJ whole genome shotgun (WGS) entry which is preliminary data.</text>
</comment>
<reference evidence="1" key="1">
    <citation type="submission" date="2021-06" db="EMBL/GenBank/DDBJ databases">
        <title>Comparative genomics, transcriptomics and evolutionary studies reveal genomic signatures of adaptation to plant cell wall in hemibiotrophic fungi.</title>
        <authorList>
            <consortium name="DOE Joint Genome Institute"/>
            <person name="Baroncelli R."/>
            <person name="Diaz J.F."/>
            <person name="Benocci T."/>
            <person name="Peng M."/>
            <person name="Battaglia E."/>
            <person name="Haridas S."/>
            <person name="Andreopoulos W."/>
            <person name="Labutti K."/>
            <person name="Pangilinan J."/>
            <person name="Floch G.L."/>
            <person name="Makela M.R."/>
            <person name="Henrissat B."/>
            <person name="Grigoriev I.V."/>
            <person name="Crouch J.A."/>
            <person name="De Vries R.P."/>
            <person name="Sukno S.A."/>
            <person name="Thon M.R."/>
        </authorList>
    </citation>
    <scope>NUCLEOTIDE SEQUENCE</scope>
    <source>
        <strain evidence="1">CBS 193.32</strain>
    </source>
</reference>
<dbReference type="Proteomes" id="UP001224890">
    <property type="component" value="Unassembled WGS sequence"/>
</dbReference>
<evidence type="ECO:0000313" key="1">
    <source>
        <dbReference type="EMBL" id="KAK1700433.1"/>
    </source>
</evidence>
<dbReference type="RefSeq" id="XP_060436190.1">
    <property type="nucleotide sequence ID" value="XM_060573480.1"/>
</dbReference>